<proteinExistence type="predicted"/>
<evidence type="ECO:0000313" key="3">
    <source>
        <dbReference type="EMBL" id="GAA5070179.1"/>
    </source>
</evidence>
<keyword evidence="4" id="KW-1185">Reference proteome</keyword>
<feature type="compositionally biased region" description="Basic and acidic residues" evidence="1">
    <location>
        <begin position="37"/>
        <end position="46"/>
    </location>
</feature>
<name>A0ABP9L3D2_9ACTN</name>
<evidence type="ECO:0000256" key="1">
    <source>
        <dbReference type="SAM" id="MobiDB-lite"/>
    </source>
</evidence>
<organism evidence="3 4">
    <name type="scientific">Streptomyces similanensis</name>
    <dbReference type="NCBI Taxonomy" id="1274988"/>
    <lineage>
        <taxon>Bacteria</taxon>
        <taxon>Bacillati</taxon>
        <taxon>Actinomycetota</taxon>
        <taxon>Actinomycetes</taxon>
        <taxon>Kitasatosporales</taxon>
        <taxon>Streptomycetaceae</taxon>
        <taxon>Streptomyces</taxon>
    </lineage>
</organism>
<dbReference type="Gene3D" id="3.10.450.40">
    <property type="match status" value="2"/>
</dbReference>
<evidence type="ECO:0000313" key="4">
    <source>
        <dbReference type="Proteomes" id="UP001500124"/>
    </source>
</evidence>
<feature type="compositionally biased region" description="Low complexity" evidence="1">
    <location>
        <begin position="83"/>
        <end position="100"/>
    </location>
</feature>
<gene>
    <name evidence="3" type="ORF">GCM10023336_55100</name>
</gene>
<dbReference type="InterPro" id="IPR025711">
    <property type="entry name" value="PepSY"/>
</dbReference>
<feature type="region of interest" description="Disordered" evidence="1">
    <location>
        <begin position="1"/>
        <end position="46"/>
    </location>
</feature>
<comment type="caution">
    <text evidence="3">The sequence shown here is derived from an EMBL/GenBank/DDBJ whole genome shotgun (WGS) entry which is preliminary data.</text>
</comment>
<feature type="compositionally biased region" description="Low complexity" evidence="1">
    <location>
        <begin position="1"/>
        <end position="32"/>
    </location>
</feature>
<feature type="domain" description="PepSY" evidence="2">
    <location>
        <begin position="153"/>
        <end position="211"/>
    </location>
</feature>
<evidence type="ECO:0000259" key="2">
    <source>
        <dbReference type="Pfam" id="PF03413"/>
    </source>
</evidence>
<dbReference type="Proteomes" id="UP001500124">
    <property type="component" value="Unassembled WGS sequence"/>
</dbReference>
<dbReference type="EMBL" id="BAABKC010000086">
    <property type="protein sequence ID" value="GAA5070179.1"/>
    <property type="molecule type" value="Genomic_DNA"/>
</dbReference>
<sequence>MTGCSGTSTGSSVAEAAAASPTSTASPSPSKSLTQDQTERRDLWSKTKVTWDKAAGTAVKEVSGGKLVAIELKGVSHNAKSSPTGTPTAATPNPAPAAGAPEWQAKVASADGTVHWVEVDAANGKVFRSQAEPDQDADDRRKIADRLAKATQTPAQAVKTATDKTKGQVSAVSLDENDKKLVWSVDVVSPDHDYTKTTYDIDAAKGTVVREHTDHD</sequence>
<protein>
    <submittedName>
        <fullName evidence="3">PepSY domain-containing protein</fullName>
    </submittedName>
</protein>
<reference evidence="4" key="1">
    <citation type="journal article" date="2019" name="Int. J. Syst. Evol. Microbiol.">
        <title>The Global Catalogue of Microorganisms (GCM) 10K type strain sequencing project: providing services to taxonomists for standard genome sequencing and annotation.</title>
        <authorList>
            <consortium name="The Broad Institute Genomics Platform"/>
            <consortium name="The Broad Institute Genome Sequencing Center for Infectious Disease"/>
            <person name="Wu L."/>
            <person name="Ma J."/>
        </authorList>
    </citation>
    <scope>NUCLEOTIDE SEQUENCE [LARGE SCALE GENOMIC DNA]</scope>
    <source>
        <strain evidence="4">JCM 18410</strain>
    </source>
</reference>
<dbReference type="Pfam" id="PF03413">
    <property type="entry name" value="PepSY"/>
    <property type="match status" value="1"/>
</dbReference>
<feature type="region of interest" description="Disordered" evidence="1">
    <location>
        <begin position="74"/>
        <end position="100"/>
    </location>
</feature>
<accession>A0ABP9L3D2</accession>